<comment type="caution">
    <text evidence="6">The sequence shown here is derived from an EMBL/GenBank/DDBJ whole genome shotgun (WGS) entry which is preliminary data.</text>
</comment>
<organism evidence="6 7">
    <name type="scientific">Clostridium yunnanense</name>
    <dbReference type="NCBI Taxonomy" id="2800325"/>
    <lineage>
        <taxon>Bacteria</taxon>
        <taxon>Bacillati</taxon>
        <taxon>Bacillota</taxon>
        <taxon>Clostridia</taxon>
        <taxon>Eubacteriales</taxon>
        <taxon>Clostridiaceae</taxon>
        <taxon>Clostridium</taxon>
    </lineage>
</organism>
<comment type="subcellular location">
    <subcellularLocation>
        <location evidence="5">Cell membrane</location>
        <topology evidence="5">Lipid-anchor</topology>
    </subcellularLocation>
</comment>
<protein>
    <recommendedName>
        <fullName evidence="5">Maltodextrin-binding protein</fullName>
    </recommendedName>
</protein>
<dbReference type="Pfam" id="PF13416">
    <property type="entry name" value="SBP_bac_8"/>
    <property type="match status" value="1"/>
</dbReference>
<dbReference type="InterPro" id="IPR006060">
    <property type="entry name" value="Maltose/Cyclodextrin-bd"/>
</dbReference>
<dbReference type="PROSITE" id="PS51257">
    <property type="entry name" value="PROKAR_LIPOPROTEIN"/>
    <property type="match status" value="1"/>
</dbReference>
<keyword evidence="5" id="KW-0472">Membrane</keyword>
<accession>A0ABS1EQR7</accession>
<keyword evidence="5" id="KW-1003">Cell membrane</keyword>
<dbReference type="SUPFAM" id="SSF53850">
    <property type="entry name" value="Periplasmic binding protein-like II"/>
    <property type="match status" value="1"/>
</dbReference>
<feature type="chain" id="PRO_5044966615" description="Maltodextrin-binding protein" evidence="5">
    <location>
        <begin position="22"/>
        <end position="416"/>
    </location>
</feature>
<dbReference type="CDD" id="cd13586">
    <property type="entry name" value="PBP2_Maltose_binding_like"/>
    <property type="match status" value="1"/>
</dbReference>
<evidence type="ECO:0000256" key="2">
    <source>
        <dbReference type="ARBA" id="ARBA00022448"/>
    </source>
</evidence>
<feature type="signal peptide" evidence="5">
    <location>
        <begin position="1"/>
        <end position="21"/>
    </location>
</feature>
<dbReference type="PRINTS" id="PR00181">
    <property type="entry name" value="MALTOSEBP"/>
</dbReference>
<dbReference type="Proteomes" id="UP000596739">
    <property type="component" value="Unassembled WGS sequence"/>
</dbReference>
<evidence type="ECO:0000313" key="6">
    <source>
        <dbReference type="EMBL" id="MBK1811747.1"/>
    </source>
</evidence>
<name>A0ABS1EQR7_9CLOT</name>
<evidence type="ECO:0000256" key="4">
    <source>
        <dbReference type="ARBA" id="ARBA00022729"/>
    </source>
</evidence>
<evidence type="ECO:0000313" key="7">
    <source>
        <dbReference type="Proteomes" id="UP000596739"/>
    </source>
</evidence>
<dbReference type="PANTHER" id="PTHR30061">
    <property type="entry name" value="MALTOSE-BINDING PERIPLASMIC PROTEIN"/>
    <property type="match status" value="1"/>
</dbReference>
<dbReference type="PANTHER" id="PTHR30061:SF50">
    <property type="entry name" value="MALTOSE_MALTODEXTRIN-BINDING PERIPLASMIC PROTEIN"/>
    <property type="match status" value="1"/>
</dbReference>
<keyword evidence="5" id="KW-0449">Lipoprotein</keyword>
<keyword evidence="3 5" id="KW-0762">Sugar transport</keyword>
<proteinExistence type="inferred from homology"/>
<reference evidence="7" key="1">
    <citation type="submission" date="2021-01" db="EMBL/GenBank/DDBJ databases">
        <title>Genome public.</title>
        <authorList>
            <person name="Liu C."/>
            <person name="Sun Q."/>
        </authorList>
    </citation>
    <scope>NUCLEOTIDE SEQUENCE [LARGE SCALE GENOMIC DNA]</scope>
    <source>
        <strain evidence="7">YIM B02505</strain>
    </source>
</reference>
<sequence length="416" mass="45965">MRSKKFITMLITAAVTMSIFAGCGKSNTTTGKKETKNEQVTIRIWHPYANAEETEFKKIVKDFETKHPNIKTEVLAIPFDQLADKSKLAFSSHDAPDVLFGVHDGIGNYAEMGALEPMDQYVDDMSSRFMDSAVEATKYKGASLAAPISVEGPVLIYNKDLVKTPPKSLDELVSVAKQNTKDGKYGLVFEYTNFYYAYGLLTAFGGDVFKDRNNEAAKPNLNTPEAVKTLDFIRKIKNEDKIVPAQIDYQTEMALFTEGKAAFMLNGPWCFGDLEAANSKVKGNWGVASLPDGAKQASPYMGVKVVYIPKDAKHKDEAGEFIKYVTSTEVMTELNKTVGWVPANKNVDVSADFKAKGVQEQAKKAYAIPSIPEMGKVWDPMKDALTKAVTTNDDTKKIMDDVQAKVQKEIQTLHGN</sequence>
<dbReference type="EMBL" id="JAENHN010000039">
    <property type="protein sequence ID" value="MBK1811747.1"/>
    <property type="molecule type" value="Genomic_DNA"/>
</dbReference>
<dbReference type="RefSeq" id="WP_200270246.1">
    <property type="nucleotide sequence ID" value="NZ_JAENHN010000039.1"/>
</dbReference>
<keyword evidence="4 5" id="KW-0732">Signal</keyword>
<gene>
    <name evidence="6" type="ORF">JHL18_14075</name>
</gene>
<evidence type="ECO:0000256" key="3">
    <source>
        <dbReference type="ARBA" id="ARBA00022597"/>
    </source>
</evidence>
<comment type="similarity">
    <text evidence="1 5">Belongs to the bacterial solute-binding protein 1 family.</text>
</comment>
<evidence type="ECO:0000256" key="1">
    <source>
        <dbReference type="ARBA" id="ARBA00008520"/>
    </source>
</evidence>
<keyword evidence="2 5" id="KW-0813">Transport</keyword>
<evidence type="ECO:0000256" key="5">
    <source>
        <dbReference type="RuleBase" id="RU365005"/>
    </source>
</evidence>
<keyword evidence="7" id="KW-1185">Reference proteome</keyword>
<dbReference type="Gene3D" id="3.40.190.10">
    <property type="entry name" value="Periplasmic binding protein-like II"/>
    <property type="match status" value="2"/>
</dbReference>
<dbReference type="InterPro" id="IPR006059">
    <property type="entry name" value="SBP"/>
</dbReference>